<keyword evidence="3" id="KW-1185">Reference proteome</keyword>
<gene>
    <name evidence="2" type="ORF">AAFF_G00295090</name>
</gene>
<evidence type="ECO:0000313" key="3">
    <source>
        <dbReference type="Proteomes" id="UP001221898"/>
    </source>
</evidence>
<comment type="caution">
    <text evidence="2">The sequence shown here is derived from an EMBL/GenBank/DDBJ whole genome shotgun (WGS) entry which is preliminary data.</text>
</comment>
<reference evidence="2" key="1">
    <citation type="journal article" date="2023" name="Science">
        <title>Genome structures resolve the early diversification of teleost fishes.</title>
        <authorList>
            <person name="Parey E."/>
            <person name="Louis A."/>
            <person name="Montfort J."/>
            <person name="Bouchez O."/>
            <person name="Roques C."/>
            <person name="Iampietro C."/>
            <person name="Lluch J."/>
            <person name="Castinel A."/>
            <person name="Donnadieu C."/>
            <person name="Desvignes T."/>
            <person name="Floi Bucao C."/>
            <person name="Jouanno E."/>
            <person name="Wen M."/>
            <person name="Mejri S."/>
            <person name="Dirks R."/>
            <person name="Jansen H."/>
            <person name="Henkel C."/>
            <person name="Chen W.J."/>
            <person name="Zahm M."/>
            <person name="Cabau C."/>
            <person name="Klopp C."/>
            <person name="Thompson A.W."/>
            <person name="Robinson-Rechavi M."/>
            <person name="Braasch I."/>
            <person name="Lecointre G."/>
            <person name="Bobe J."/>
            <person name="Postlethwait J.H."/>
            <person name="Berthelot C."/>
            <person name="Roest Crollius H."/>
            <person name="Guiguen Y."/>
        </authorList>
    </citation>
    <scope>NUCLEOTIDE SEQUENCE</scope>
    <source>
        <strain evidence="2">NC1722</strain>
    </source>
</reference>
<organism evidence="2 3">
    <name type="scientific">Aldrovandia affinis</name>
    <dbReference type="NCBI Taxonomy" id="143900"/>
    <lineage>
        <taxon>Eukaryota</taxon>
        <taxon>Metazoa</taxon>
        <taxon>Chordata</taxon>
        <taxon>Craniata</taxon>
        <taxon>Vertebrata</taxon>
        <taxon>Euteleostomi</taxon>
        <taxon>Actinopterygii</taxon>
        <taxon>Neopterygii</taxon>
        <taxon>Teleostei</taxon>
        <taxon>Notacanthiformes</taxon>
        <taxon>Halosauridae</taxon>
        <taxon>Aldrovandia</taxon>
    </lineage>
</organism>
<feature type="region of interest" description="Disordered" evidence="1">
    <location>
        <begin position="1"/>
        <end position="51"/>
    </location>
</feature>
<dbReference type="Proteomes" id="UP001221898">
    <property type="component" value="Unassembled WGS sequence"/>
</dbReference>
<feature type="compositionally biased region" description="Polar residues" evidence="1">
    <location>
        <begin position="119"/>
        <end position="149"/>
    </location>
</feature>
<sequence>MLLQQPQEEQNARESDLISNSIKSPDTEGSATPSPSETTNRPPGSHSNRTRFNHLLCSHRDCFQIRLHLHIREEGASSPRPKCPARSRRVREADDTLHPDALSLPQELFCDPLIHSSFPTAGSPSPGITRNAVTGSGSGAETSRQNQQLMERGGDAATHRNRGETP</sequence>
<feature type="region of interest" description="Disordered" evidence="1">
    <location>
        <begin position="73"/>
        <end position="96"/>
    </location>
</feature>
<feature type="region of interest" description="Disordered" evidence="1">
    <location>
        <begin position="119"/>
        <end position="166"/>
    </location>
</feature>
<proteinExistence type="predicted"/>
<evidence type="ECO:0000313" key="2">
    <source>
        <dbReference type="EMBL" id="KAJ8372046.1"/>
    </source>
</evidence>
<protein>
    <submittedName>
        <fullName evidence="2">Uncharacterized protein</fullName>
    </submittedName>
</protein>
<evidence type="ECO:0000256" key="1">
    <source>
        <dbReference type="SAM" id="MobiDB-lite"/>
    </source>
</evidence>
<name>A0AAD7W0L4_9TELE</name>
<feature type="compositionally biased region" description="Basic and acidic residues" evidence="1">
    <location>
        <begin position="152"/>
        <end position="166"/>
    </location>
</feature>
<dbReference type="AlphaFoldDB" id="A0AAD7W0L4"/>
<accession>A0AAD7W0L4</accession>
<feature type="compositionally biased region" description="Polar residues" evidence="1">
    <location>
        <begin position="17"/>
        <end position="47"/>
    </location>
</feature>
<dbReference type="EMBL" id="JAINUG010000418">
    <property type="protein sequence ID" value="KAJ8372046.1"/>
    <property type="molecule type" value="Genomic_DNA"/>
</dbReference>